<feature type="transmembrane region" description="Helical" evidence="1">
    <location>
        <begin position="51"/>
        <end position="72"/>
    </location>
</feature>
<accession>A0ABZ0PDH0</accession>
<reference evidence="2 3" key="1">
    <citation type="submission" date="2023-11" db="EMBL/GenBank/DDBJ databases">
        <title>Arctic aerobic anoxygenic photoheterotroph Sediminicoccus rosea KRV36 adapts its photosynthesis to long days of polar summer.</title>
        <authorList>
            <person name="Tomasch J."/>
            <person name="Kopejtka K."/>
            <person name="Bily T."/>
            <person name="Gardiner A.T."/>
            <person name="Gardian Z."/>
            <person name="Shivaramu S."/>
            <person name="Koblizek M."/>
            <person name="Engelhardt F."/>
            <person name="Kaftan D."/>
        </authorList>
    </citation>
    <scope>NUCLEOTIDE SEQUENCE [LARGE SCALE GENOMIC DNA]</scope>
    <source>
        <strain evidence="2 3">R-30</strain>
    </source>
</reference>
<keyword evidence="1" id="KW-1133">Transmembrane helix</keyword>
<dbReference type="EMBL" id="CP137852">
    <property type="protein sequence ID" value="WPB83423.1"/>
    <property type="molecule type" value="Genomic_DNA"/>
</dbReference>
<dbReference type="RefSeq" id="WP_318647399.1">
    <property type="nucleotide sequence ID" value="NZ_CP137852.1"/>
</dbReference>
<evidence type="ECO:0000256" key="1">
    <source>
        <dbReference type="SAM" id="Phobius"/>
    </source>
</evidence>
<organism evidence="2 3">
    <name type="scientific">Sediminicoccus rosea</name>
    <dbReference type="NCBI Taxonomy" id="1225128"/>
    <lineage>
        <taxon>Bacteria</taxon>
        <taxon>Pseudomonadati</taxon>
        <taxon>Pseudomonadota</taxon>
        <taxon>Alphaproteobacteria</taxon>
        <taxon>Acetobacterales</taxon>
        <taxon>Roseomonadaceae</taxon>
        <taxon>Sediminicoccus</taxon>
    </lineage>
</organism>
<gene>
    <name evidence="2" type="ORF">R9Z33_15075</name>
</gene>
<sequence>MTETPKLRFYLSHVGIGMGLSAVFMAAILWADPLGLGSLLVRSSEHPLPLLLLWFFCALTFSSVQLGVAIMLRFER</sequence>
<evidence type="ECO:0000313" key="3">
    <source>
        <dbReference type="Proteomes" id="UP001305521"/>
    </source>
</evidence>
<name>A0ABZ0PDH0_9PROT</name>
<keyword evidence="1" id="KW-0812">Transmembrane</keyword>
<dbReference type="Proteomes" id="UP001305521">
    <property type="component" value="Chromosome"/>
</dbReference>
<evidence type="ECO:0000313" key="2">
    <source>
        <dbReference type="EMBL" id="WPB83423.1"/>
    </source>
</evidence>
<feature type="transmembrane region" description="Helical" evidence="1">
    <location>
        <begin position="7"/>
        <end position="31"/>
    </location>
</feature>
<proteinExistence type="predicted"/>
<keyword evidence="1" id="KW-0472">Membrane</keyword>
<protein>
    <submittedName>
        <fullName evidence="2">Uncharacterized protein</fullName>
    </submittedName>
</protein>
<keyword evidence="3" id="KW-1185">Reference proteome</keyword>